<gene>
    <name evidence="1" type="ORF">AMELA_G00078400</name>
</gene>
<reference evidence="1 2" key="1">
    <citation type="submission" date="2020-02" db="EMBL/GenBank/DDBJ databases">
        <title>A chromosome-scale genome assembly of the black bullhead catfish (Ameiurus melas).</title>
        <authorList>
            <person name="Wen M."/>
            <person name="Zham M."/>
            <person name="Cabau C."/>
            <person name="Klopp C."/>
            <person name="Donnadieu C."/>
            <person name="Roques C."/>
            <person name="Bouchez O."/>
            <person name="Lampietro C."/>
            <person name="Jouanno E."/>
            <person name="Herpin A."/>
            <person name="Louis A."/>
            <person name="Berthelot C."/>
            <person name="Parey E."/>
            <person name="Roest-Crollius H."/>
            <person name="Braasch I."/>
            <person name="Postlethwait J."/>
            <person name="Robinson-Rechavi M."/>
            <person name="Echchiki A."/>
            <person name="Begum T."/>
            <person name="Montfort J."/>
            <person name="Schartl M."/>
            <person name="Bobe J."/>
            <person name="Guiguen Y."/>
        </authorList>
    </citation>
    <scope>NUCLEOTIDE SEQUENCE [LARGE SCALE GENOMIC DNA]</scope>
    <source>
        <strain evidence="1">M_S1</strain>
        <tissue evidence="1">Blood</tissue>
    </source>
</reference>
<keyword evidence="2" id="KW-1185">Reference proteome</keyword>
<proteinExistence type="predicted"/>
<sequence length="109" mass="13117">MERRYHESPWQQRQKKRAELDVLMQAYAEFEHVFKKRTELAWEKITARVNAMMGMKKPFLLPQTGLQRVWKNSRRKAHQVVVVNIRINQRRRCGQSYSRLPFHPGNVQG</sequence>
<organism evidence="1 2">
    <name type="scientific">Ameiurus melas</name>
    <name type="common">Black bullhead</name>
    <name type="synonym">Silurus melas</name>
    <dbReference type="NCBI Taxonomy" id="219545"/>
    <lineage>
        <taxon>Eukaryota</taxon>
        <taxon>Metazoa</taxon>
        <taxon>Chordata</taxon>
        <taxon>Craniata</taxon>
        <taxon>Vertebrata</taxon>
        <taxon>Euteleostomi</taxon>
        <taxon>Actinopterygii</taxon>
        <taxon>Neopterygii</taxon>
        <taxon>Teleostei</taxon>
        <taxon>Ostariophysi</taxon>
        <taxon>Siluriformes</taxon>
        <taxon>Ictaluridae</taxon>
        <taxon>Ameiurus</taxon>
    </lineage>
</organism>
<accession>A0A7J6B1H1</accession>
<dbReference type="AlphaFoldDB" id="A0A7J6B1H1"/>
<protein>
    <submittedName>
        <fullName evidence="1">Uncharacterized protein</fullName>
    </submittedName>
</protein>
<comment type="caution">
    <text evidence="1">The sequence shown here is derived from an EMBL/GenBank/DDBJ whole genome shotgun (WGS) entry which is preliminary data.</text>
</comment>
<evidence type="ECO:0000313" key="2">
    <source>
        <dbReference type="Proteomes" id="UP000593565"/>
    </source>
</evidence>
<dbReference type="Proteomes" id="UP000593565">
    <property type="component" value="Unassembled WGS sequence"/>
</dbReference>
<dbReference type="EMBL" id="JAAGNN010000006">
    <property type="protein sequence ID" value="KAF4088051.1"/>
    <property type="molecule type" value="Genomic_DNA"/>
</dbReference>
<name>A0A7J6B1H1_AMEME</name>
<evidence type="ECO:0000313" key="1">
    <source>
        <dbReference type="EMBL" id="KAF4088051.1"/>
    </source>
</evidence>